<feature type="transmembrane region" description="Helical" evidence="11">
    <location>
        <begin position="89"/>
        <end position="108"/>
    </location>
</feature>
<evidence type="ECO:0000256" key="7">
    <source>
        <dbReference type="ARBA" id="ARBA00022989"/>
    </source>
</evidence>
<organism evidence="14 15">
    <name type="scientific">Athelia psychrophila</name>
    <dbReference type="NCBI Taxonomy" id="1759441"/>
    <lineage>
        <taxon>Eukaryota</taxon>
        <taxon>Fungi</taxon>
        <taxon>Dikarya</taxon>
        <taxon>Basidiomycota</taxon>
        <taxon>Agaricomycotina</taxon>
        <taxon>Agaricomycetes</taxon>
        <taxon>Agaricomycetidae</taxon>
        <taxon>Atheliales</taxon>
        <taxon>Atheliaceae</taxon>
        <taxon>Athelia</taxon>
    </lineage>
</organism>
<dbReference type="PANTHER" id="PTHR47549:SF2">
    <property type="entry name" value="GOLGI APPARATUS MEMBRANE PROTEIN TVP38"/>
    <property type="match status" value="1"/>
</dbReference>
<feature type="transmembrane region" description="Helical" evidence="11">
    <location>
        <begin position="230"/>
        <end position="251"/>
    </location>
</feature>
<keyword evidence="15" id="KW-1185">Reference proteome</keyword>
<evidence type="ECO:0000256" key="6">
    <source>
        <dbReference type="ARBA" id="ARBA00022692"/>
    </source>
</evidence>
<evidence type="ECO:0000313" key="13">
    <source>
        <dbReference type="EMBL" id="KZP17663.1"/>
    </source>
</evidence>
<evidence type="ECO:0000256" key="1">
    <source>
        <dbReference type="ARBA" id="ARBA00002978"/>
    </source>
</evidence>
<keyword evidence="8" id="KW-0333">Golgi apparatus</keyword>
<dbReference type="EMBL" id="KV417580">
    <property type="protein sequence ID" value="KZP17667.1"/>
    <property type="molecule type" value="Genomic_DNA"/>
</dbReference>
<evidence type="ECO:0000256" key="3">
    <source>
        <dbReference type="ARBA" id="ARBA00008640"/>
    </source>
</evidence>
<keyword evidence="7 11" id="KW-1133">Transmembrane helix</keyword>
<evidence type="ECO:0000256" key="9">
    <source>
        <dbReference type="ARBA" id="ARBA00023136"/>
    </source>
</evidence>
<comment type="similarity">
    <text evidence="3">Belongs to the TVP38/TMEM64 family.</text>
</comment>
<evidence type="ECO:0000313" key="15">
    <source>
        <dbReference type="Proteomes" id="UP000076532"/>
    </source>
</evidence>
<name>A0A166GBI7_9AGAM</name>
<dbReference type="Proteomes" id="UP000076532">
    <property type="component" value="Unassembled WGS sequence"/>
</dbReference>
<dbReference type="PANTHER" id="PTHR47549">
    <property type="entry name" value="GOLGI APPARATUS MEMBRANE PROTEIN TVP38-RELATED"/>
    <property type="match status" value="1"/>
</dbReference>
<keyword evidence="6 11" id="KW-0812">Transmembrane</keyword>
<proteinExistence type="inferred from homology"/>
<dbReference type="AlphaFoldDB" id="A0A166GBI7"/>
<feature type="transmembrane region" description="Helical" evidence="11">
    <location>
        <begin position="129"/>
        <end position="147"/>
    </location>
</feature>
<evidence type="ECO:0000256" key="2">
    <source>
        <dbReference type="ARBA" id="ARBA00004653"/>
    </source>
</evidence>
<reference evidence="14 15" key="1">
    <citation type="journal article" date="2016" name="Mol. Biol. Evol.">
        <title>Comparative Genomics of Early-Diverging Mushroom-Forming Fungi Provides Insights into the Origins of Lignocellulose Decay Capabilities.</title>
        <authorList>
            <person name="Nagy L.G."/>
            <person name="Riley R."/>
            <person name="Tritt A."/>
            <person name="Adam C."/>
            <person name="Daum C."/>
            <person name="Floudas D."/>
            <person name="Sun H."/>
            <person name="Yadav J.S."/>
            <person name="Pangilinan J."/>
            <person name="Larsson K.H."/>
            <person name="Matsuura K."/>
            <person name="Barry K."/>
            <person name="Labutti K."/>
            <person name="Kuo R."/>
            <person name="Ohm R.A."/>
            <person name="Bhattacharya S.S."/>
            <person name="Shirouzu T."/>
            <person name="Yoshinaga Y."/>
            <person name="Martin F.M."/>
            <person name="Grigoriev I.V."/>
            <person name="Hibbett D.S."/>
        </authorList>
    </citation>
    <scope>NUCLEOTIDE SEQUENCE [LARGE SCALE GENOMIC DNA]</scope>
    <source>
        <strain evidence="14 15">CBS 109695</strain>
    </source>
</reference>
<evidence type="ECO:0000256" key="5">
    <source>
        <dbReference type="ARBA" id="ARBA00020673"/>
    </source>
</evidence>
<evidence type="ECO:0000259" key="12">
    <source>
        <dbReference type="Pfam" id="PF09335"/>
    </source>
</evidence>
<evidence type="ECO:0000256" key="10">
    <source>
        <dbReference type="SAM" id="MobiDB-lite"/>
    </source>
</evidence>
<protein>
    <recommendedName>
        <fullName evidence="4">Golgi apparatus membrane protein TVP38</fullName>
    </recommendedName>
    <alternativeName>
        <fullName evidence="5">Golgi apparatus membrane protein tvp38</fullName>
    </alternativeName>
</protein>
<comment type="subcellular location">
    <subcellularLocation>
        <location evidence="2">Golgi apparatus membrane</location>
        <topology evidence="2">Multi-pass membrane protein</topology>
    </subcellularLocation>
</comment>
<accession>A0A166GBI7</accession>
<feature type="region of interest" description="Disordered" evidence="10">
    <location>
        <begin position="329"/>
        <end position="349"/>
    </location>
</feature>
<dbReference type="STRING" id="436010.A0A166GBI7"/>
<evidence type="ECO:0000313" key="14">
    <source>
        <dbReference type="EMBL" id="KZP17667.1"/>
    </source>
</evidence>
<comment type="function">
    <text evidence="1">Golgi membrane protein involved in vesicular trafficking and spindle migration.</text>
</comment>
<feature type="region of interest" description="Disordered" evidence="10">
    <location>
        <begin position="1"/>
        <end position="44"/>
    </location>
</feature>
<dbReference type="EMBL" id="KV417580">
    <property type="protein sequence ID" value="KZP17663.1"/>
    <property type="molecule type" value="Genomic_DNA"/>
</dbReference>
<feature type="transmembrane region" description="Helical" evidence="11">
    <location>
        <begin position="280"/>
        <end position="300"/>
    </location>
</feature>
<feature type="domain" description="VTT" evidence="12">
    <location>
        <begin position="150"/>
        <end position="264"/>
    </location>
</feature>
<gene>
    <name evidence="13" type="ORF">FIBSPDRAFT_1046674</name>
    <name evidence="14" type="ORF">FIBSPDRAFT_933877</name>
</gene>
<dbReference type="InterPro" id="IPR032816">
    <property type="entry name" value="VTT_dom"/>
</dbReference>
<dbReference type="OrthoDB" id="166803at2759"/>
<evidence type="ECO:0000256" key="4">
    <source>
        <dbReference type="ARBA" id="ARBA00013533"/>
    </source>
</evidence>
<evidence type="ECO:0000256" key="8">
    <source>
        <dbReference type="ARBA" id="ARBA00023034"/>
    </source>
</evidence>
<sequence length="349" mass="37875">MSSDITYAPVAVGSGKQQEPHAPQPLVHNPYDEQKGEGLDPQSLSQQYHYSSERDLARTPSPTPSEAEALMDTKMFNWKQTFSLKRENWVRLAIISTLLVILIAFAILHDAIIKGLQPEATWVHDCKGGGGFAIAIAILIVLSFPPLFGAEFIAILCGVVWGVGIGFAVVITGQFLGELATFFTFKYMCQGRSEKLKQSSIKYAALGRVIEDGGVKVAVIMRYSIIPTHATTALFATCGMKLWVFVVSAILSMPKQFVNVFVGASLEQTEKGEGSAMSTYLNVAVVIITTIVTVVAVRYIDKQINLVKPQVVHDRRKARQFAASAATLAGSSYPPSTSEIKPTTTSDSV</sequence>
<keyword evidence="9 11" id="KW-0472">Membrane</keyword>
<evidence type="ECO:0000256" key="11">
    <source>
        <dbReference type="SAM" id="Phobius"/>
    </source>
</evidence>
<dbReference type="InterPro" id="IPR051076">
    <property type="entry name" value="Golgi_membrane_TVP38/TMEM64"/>
</dbReference>
<feature type="transmembrane region" description="Helical" evidence="11">
    <location>
        <begin position="153"/>
        <end position="176"/>
    </location>
</feature>
<dbReference type="Pfam" id="PF09335">
    <property type="entry name" value="VTT_dom"/>
    <property type="match status" value="1"/>
</dbReference>
<dbReference type="GO" id="GO:0000139">
    <property type="term" value="C:Golgi membrane"/>
    <property type="evidence" value="ECO:0007669"/>
    <property type="project" value="UniProtKB-SubCell"/>
</dbReference>